<feature type="signal peptide" evidence="1">
    <location>
        <begin position="1"/>
        <end position="17"/>
    </location>
</feature>
<dbReference type="AlphaFoldDB" id="A0A917DWS0"/>
<keyword evidence="3" id="KW-1185">Reference proteome</keyword>
<proteinExistence type="predicted"/>
<evidence type="ECO:0000256" key="1">
    <source>
        <dbReference type="SAM" id="SignalP"/>
    </source>
</evidence>
<name>A0A917DWS0_9BACT</name>
<dbReference type="PROSITE" id="PS51257">
    <property type="entry name" value="PROKAR_LIPOPROTEIN"/>
    <property type="match status" value="1"/>
</dbReference>
<comment type="caution">
    <text evidence="2">The sequence shown here is derived from an EMBL/GenBank/DDBJ whole genome shotgun (WGS) entry which is preliminary data.</text>
</comment>
<reference evidence="2" key="1">
    <citation type="journal article" date="2014" name="Int. J. Syst. Evol. Microbiol.">
        <title>Complete genome sequence of Corynebacterium casei LMG S-19264T (=DSM 44701T), isolated from a smear-ripened cheese.</title>
        <authorList>
            <consortium name="US DOE Joint Genome Institute (JGI-PGF)"/>
            <person name="Walter F."/>
            <person name="Albersmeier A."/>
            <person name="Kalinowski J."/>
            <person name="Ruckert C."/>
        </authorList>
    </citation>
    <scope>NUCLEOTIDE SEQUENCE</scope>
    <source>
        <strain evidence="2">CGMCC 1.15958</strain>
    </source>
</reference>
<protein>
    <recommendedName>
        <fullName evidence="4">Lipoprotein</fullName>
    </recommendedName>
</protein>
<evidence type="ECO:0000313" key="2">
    <source>
        <dbReference type="EMBL" id="GGD76158.1"/>
    </source>
</evidence>
<accession>A0A917DWS0</accession>
<dbReference type="RefSeq" id="WP_188769711.1">
    <property type="nucleotide sequence ID" value="NZ_BMKK01000012.1"/>
</dbReference>
<reference evidence="2" key="2">
    <citation type="submission" date="2020-09" db="EMBL/GenBank/DDBJ databases">
        <authorList>
            <person name="Sun Q."/>
            <person name="Zhou Y."/>
        </authorList>
    </citation>
    <scope>NUCLEOTIDE SEQUENCE</scope>
    <source>
        <strain evidence="2">CGMCC 1.15958</strain>
    </source>
</reference>
<keyword evidence="1" id="KW-0732">Signal</keyword>
<dbReference type="EMBL" id="BMKK01000012">
    <property type="protein sequence ID" value="GGD76158.1"/>
    <property type="molecule type" value="Genomic_DNA"/>
</dbReference>
<feature type="chain" id="PRO_5037066408" description="Lipoprotein" evidence="1">
    <location>
        <begin position="18"/>
        <end position="82"/>
    </location>
</feature>
<evidence type="ECO:0008006" key="4">
    <source>
        <dbReference type="Google" id="ProtNLM"/>
    </source>
</evidence>
<organism evidence="2 3">
    <name type="scientific">Emticicia aquatilis</name>
    <dbReference type="NCBI Taxonomy" id="1537369"/>
    <lineage>
        <taxon>Bacteria</taxon>
        <taxon>Pseudomonadati</taxon>
        <taxon>Bacteroidota</taxon>
        <taxon>Cytophagia</taxon>
        <taxon>Cytophagales</taxon>
        <taxon>Leadbetterellaceae</taxon>
        <taxon>Emticicia</taxon>
    </lineage>
</organism>
<sequence>MKKFSVLLFAVAAVSLASCDYQKTNRIEQKDVRQGDEWVYGVSPDSAARQLKNKYTANPELEKRTQAIQEKLFGLGKSNEGA</sequence>
<dbReference type="Proteomes" id="UP000609064">
    <property type="component" value="Unassembled WGS sequence"/>
</dbReference>
<gene>
    <name evidence="2" type="ORF">GCM10011514_45170</name>
</gene>
<evidence type="ECO:0000313" key="3">
    <source>
        <dbReference type="Proteomes" id="UP000609064"/>
    </source>
</evidence>